<dbReference type="EMBL" id="JARJLG010000253">
    <property type="protein sequence ID" value="KAJ7722885.1"/>
    <property type="molecule type" value="Genomic_DNA"/>
</dbReference>
<protein>
    <submittedName>
        <fullName evidence="1">Uncharacterized protein</fullName>
    </submittedName>
</protein>
<dbReference type="AlphaFoldDB" id="A0AAD7MLL5"/>
<name>A0AAD7MLL5_9AGAR</name>
<comment type="caution">
    <text evidence="1">The sequence shown here is derived from an EMBL/GenBank/DDBJ whole genome shotgun (WGS) entry which is preliminary data.</text>
</comment>
<keyword evidence="2" id="KW-1185">Reference proteome</keyword>
<dbReference type="Proteomes" id="UP001215280">
    <property type="component" value="Unassembled WGS sequence"/>
</dbReference>
<sequence>MCRWDRRRHRSHPVGILRVRMVCVFIQLRLSTVRVLLQPMPRKLCICRPQTLKICVASSRSCDWEPPGPRDPARAQILAIFQPRASQCAAESR</sequence>
<reference evidence="1" key="1">
    <citation type="submission" date="2023-03" db="EMBL/GenBank/DDBJ databases">
        <title>Massive genome expansion in bonnet fungi (Mycena s.s.) driven by repeated elements and novel gene families across ecological guilds.</title>
        <authorList>
            <consortium name="Lawrence Berkeley National Laboratory"/>
            <person name="Harder C.B."/>
            <person name="Miyauchi S."/>
            <person name="Viragh M."/>
            <person name="Kuo A."/>
            <person name="Thoen E."/>
            <person name="Andreopoulos B."/>
            <person name="Lu D."/>
            <person name="Skrede I."/>
            <person name="Drula E."/>
            <person name="Henrissat B."/>
            <person name="Morin E."/>
            <person name="Kohler A."/>
            <person name="Barry K."/>
            <person name="LaButti K."/>
            <person name="Morin E."/>
            <person name="Salamov A."/>
            <person name="Lipzen A."/>
            <person name="Mereny Z."/>
            <person name="Hegedus B."/>
            <person name="Baldrian P."/>
            <person name="Stursova M."/>
            <person name="Weitz H."/>
            <person name="Taylor A."/>
            <person name="Grigoriev I.V."/>
            <person name="Nagy L.G."/>
            <person name="Martin F."/>
            <person name="Kauserud H."/>
        </authorList>
    </citation>
    <scope>NUCLEOTIDE SEQUENCE</scope>
    <source>
        <strain evidence="1">CBHHK188m</strain>
    </source>
</reference>
<organism evidence="1 2">
    <name type="scientific">Mycena maculata</name>
    <dbReference type="NCBI Taxonomy" id="230809"/>
    <lineage>
        <taxon>Eukaryota</taxon>
        <taxon>Fungi</taxon>
        <taxon>Dikarya</taxon>
        <taxon>Basidiomycota</taxon>
        <taxon>Agaricomycotina</taxon>
        <taxon>Agaricomycetes</taxon>
        <taxon>Agaricomycetidae</taxon>
        <taxon>Agaricales</taxon>
        <taxon>Marasmiineae</taxon>
        <taxon>Mycenaceae</taxon>
        <taxon>Mycena</taxon>
    </lineage>
</organism>
<evidence type="ECO:0000313" key="2">
    <source>
        <dbReference type="Proteomes" id="UP001215280"/>
    </source>
</evidence>
<proteinExistence type="predicted"/>
<evidence type="ECO:0000313" key="1">
    <source>
        <dbReference type="EMBL" id="KAJ7722885.1"/>
    </source>
</evidence>
<gene>
    <name evidence="1" type="ORF">DFH07DRAFT_856379</name>
</gene>
<accession>A0AAD7MLL5</accession>